<accession>A0A367UFV7</accession>
<dbReference type="SUPFAM" id="SSF52743">
    <property type="entry name" value="Subtilisin-like"/>
    <property type="match status" value="1"/>
</dbReference>
<dbReference type="EMBL" id="JPWA01000003">
    <property type="protein sequence ID" value="RCK07177.1"/>
    <property type="molecule type" value="Genomic_DNA"/>
</dbReference>
<dbReference type="RefSeq" id="WP_147250052.1">
    <property type="nucleotide sequence ID" value="NZ_JPWA01000003.1"/>
</dbReference>
<gene>
    <name evidence="2" type="ORF">TH5_04370</name>
</gene>
<evidence type="ECO:0000313" key="3">
    <source>
        <dbReference type="Proteomes" id="UP000252419"/>
    </source>
</evidence>
<protein>
    <recommendedName>
        <fullName evidence="1">Peptidase S8/S53 domain-containing protein</fullName>
    </recommendedName>
</protein>
<feature type="domain" description="Peptidase S8/S53" evidence="1">
    <location>
        <begin position="304"/>
        <end position="546"/>
    </location>
</feature>
<dbReference type="AlphaFoldDB" id="A0A367UFV7"/>
<evidence type="ECO:0000259" key="1">
    <source>
        <dbReference type="Pfam" id="PF00082"/>
    </source>
</evidence>
<sequence>MVGDRPVLTKNPALKLLVSANKTKAESSGSSEMNDVRKARVADYQRRLLSNLDELIESYWDLPNHAGKVILWFRLHDDAAAPSHTPKSLLNTINCINLAPWRGGYLIEIGLTGLDELKTRVQSPPKGALPDIANILAIESFPDALGQEFKQRLKELETLSKDEQGYSWFLLSLAPYKDARSRDEAEKSLKTLLSSGFVLTAPDEVSSEAIPVPIEESTPATSQQVLSFSTEQFATTQIVAGLSEANQLEKLILSGSIGRWEAISQPIGVSPGDGQEPDSPLPNIENAPIVAVVDGGYHRNFYRYAIAWDEDKLVSDGDADRRHGNVITALVVDASGWSSNLAIPNFPCRVGIVQAVPARNRLVSPPLTPNRIARHLAEAMSRHDDTFVWNFSANLDQEAHPFDVSELAHSLRQVARHFNKLLVISSGNRTGKAPERISPPADCDSALVVAGRSHDMFGQVDDACHVSRSGFGPDVMFKPDLSWFSRHRIPGGNEETGSSFAAPLVSRLAAHCFANLNEPTPDLVRGLLLNAADQPAGKFCRYRGYGSPIRIPEPWNCPENTVILSWKAEMQAGMEYLWPNIAIPPSMLRNGKLAGRIRLIAILDPTIQRLGDEYFSSRVQVSIGWRDATSNKWKNLLGVDKPETYEHVARKDEQKWQPVQFFDKVFKRTNVDVDQLSVRAQIYWRHKFMYDANILQEREHPVTFVLSLESEEKSADTYNQFRQLMGINVDTLTTEIDVEVQ</sequence>
<dbReference type="InterPro" id="IPR000209">
    <property type="entry name" value="Peptidase_S8/S53_dom"/>
</dbReference>
<proteinExistence type="predicted"/>
<keyword evidence="3" id="KW-1185">Reference proteome</keyword>
<evidence type="ECO:0000313" key="2">
    <source>
        <dbReference type="EMBL" id="RCK07177.1"/>
    </source>
</evidence>
<reference evidence="2 3" key="1">
    <citation type="submission" date="2014-07" db="EMBL/GenBank/DDBJ databases">
        <title>Draft genome sequence of Thalassospira xianhensis P-4 (MCCC 1A02616).</title>
        <authorList>
            <person name="Lai Q."/>
            <person name="Shao Z."/>
        </authorList>
    </citation>
    <scope>NUCLEOTIDE SEQUENCE [LARGE SCALE GENOMIC DNA]</scope>
    <source>
        <strain evidence="2 3">MCCC 1A02616</strain>
    </source>
</reference>
<dbReference type="Proteomes" id="UP000252419">
    <property type="component" value="Unassembled WGS sequence"/>
</dbReference>
<dbReference type="Gene3D" id="3.40.50.200">
    <property type="entry name" value="Peptidase S8/S53 domain"/>
    <property type="match status" value="1"/>
</dbReference>
<dbReference type="GO" id="GO:0006508">
    <property type="term" value="P:proteolysis"/>
    <property type="evidence" value="ECO:0007669"/>
    <property type="project" value="InterPro"/>
</dbReference>
<name>A0A367UFV7_9PROT</name>
<dbReference type="InterPro" id="IPR036852">
    <property type="entry name" value="Peptidase_S8/S53_dom_sf"/>
</dbReference>
<dbReference type="GO" id="GO:0004252">
    <property type="term" value="F:serine-type endopeptidase activity"/>
    <property type="evidence" value="ECO:0007669"/>
    <property type="project" value="InterPro"/>
</dbReference>
<comment type="caution">
    <text evidence="2">The sequence shown here is derived from an EMBL/GenBank/DDBJ whole genome shotgun (WGS) entry which is preliminary data.</text>
</comment>
<organism evidence="2 3">
    <name type="scientific">Thalassospira xianhensis MCCC 1A02616</name>
    <dbReference type="NCBI Taxonomy" id="1177929"/>
    <lineage>
        <taxon>Bacteria</taxon>
        <taxon>Pseudomonadati</taxon>
        <taxon>Pseudomonadota</taxon>
        <taxon>Alphaproteobacteria</taxon>
        <taxon>Rhodospirillales</taxon>
        <taxon>Thalassospiraceae</taxon>
        <taxon>Thalassospira</taxon>
    </lineage>
</organism>
<dbReference type="Pfam" id="PF00082">
    <property type="entry name" value="Peptidase_S8"/>
    <property type="match status" value="1"/>
</dbReference>